<organism evidence="2 3">
    <name type="scientific">Microbacterium aerolatum</name>
    <dbReference type="NCBI Taxonomy" id="153731"/>
    <lineage>
        <taxon>Bacteria</taxon>
        <taxon>Bacillati</taxon>
        <taxon>Actinomycetota</taxon>
        <taxon>Actinomycetes</taxon>
        <taxon>Micrococcales</taxon>
        <taxon>Microbacteriaceae</taxon>
        <taxon>Microbacterium</taxon>
    </lineage>
</organism>
<keyword evidence="1" id="KW-0812">Transmembrane</keyword>
<accession>A0A511ADZ3</accession>
<evidence type="ECO:0000313" key="2">
    <source>
        <dbReference type="EMBL" id="GEK86378.1"/>
    </source>
</evidence>
<feature type="transmembrane region" description="Helical" evidence="1">
    <location>
        <begin position="49"/>
        <end position="71"/>
    </location>
</feature>
<dbReference type="OrthoDB" id="4570818at2"/>
<dbReference type="Proteomes" id="UP000321225">
    <property type="component" value="Unassembled WGS sequence"/>
</dbReference>
<feature type="transmembrane region" description="Helical" evidence="1">
    <location>
        <begin position="120"/>
        <end position="137"/>
    </location>
</feature>
<feature type="transmembrane region" description="Helical" evidence="1">
    <location>
        <begin position="21"/>
        <end position="43"/>
    </location>
</feature>
<sequence length="184" mass="19247">MNIIEFLQNLMSQVPFFVQPLIVAVAAAIPFLEAELASVLGVWAGLNPFVSAGAAMAGNFASVFVVVVFGARIRALIVARRAQRAELVAVGASASGGANSSGYLAEPKPESKGVRRFKKFLVRFGVPGASILGPLAIPTQFTSALLVSTGVSKSWVLLWQGIAIFLWTTMTTLIATGVLALITG</sequence>
<dbReference type="AlphaFoldDB" id="A0A511ADZ3"/>
<comment type="caution">
    <text evidence="2">The sequence shown here is derived from an EMBL/GenBank/DDBJ whole genome shotgun (WGS) entry which is preliminary data.</text>
</comment>
<proteinExistence type="predicted"/>
<evidence type="ECO:0000256" key="1">
    <source>
        <dbReference type="SAM" id="Phobius"/>
    </source>
</evidence>
<reference evidence="2 3" key="1">
    <citation type="submission" date="2019-07" db="EMBL/GenBank/DDBJ databases">
        <title>Whole genome shotgun sequence of Microbacterium aerolatum NBRC 103071.</title>
        <authorList>
            <person name="Hosoyama A."/>
            <person name="Uohara A."/>
            <person name="Ohji S."/>
            <person name="Ichikawa N."/>
        </authorList>
    </citation>
    <scope>NUCLEOTIDE SEQUENCE [LARGE SCALE GENOMIC DNA]</scope>
    <source>
        <strain evidence="2 3">NBRC 103071</strain>
    </source>
</reference>
<keyword evidence="3" id="KW-1185">Reference proteome</keyword>
<protein>
    <recommendedName>
        <fullName evidence="4">Small multidrug efflux protein</fullName>
    </recommendedName>
</protein>
<gene>
    <name evidence="2" type="ORF">MAE01_15540</name>
</gene>
<evidence type="ECO:0008006" key="4">
    <source>
        <dbReference type="Google" id="ProtNLM"/>
    </source>
</evidence>
<name>A0A511ADZ3_9MICO</name>
<keyword evidence="1" id="KW-1133">Transmembrane helix</keyword>
<dbReference type="EMBL" id="BJUW01000006">
    <property type="protein sequence ID" value="GEK86378.1"/>
    <property type="molecule type" value="Genomic_DNA"/>
</dbReference>
<feature type="transmembrane region" description="Helical" evidence="1">
    <location>
        <begin position="157"/>
        <end position="182"/>
    </location>
</feature>
<keyword evidence="1" id="KW-0472">Membrane</keyword>
<dbReference type="RefSeq" id="WP_147039005.1">
    <property type="nucleotide sequence ID" value="NZ_BJUW01000006.1"/>
</dbReference>
<evidence type="ECO:0000313" key="3">
    <source>
        <dbReference type="Proteomes" id="UP000321225"/>
    </source>
</evidence>